<dbReference type="EMBL" id="JACVVK020000007">
    <property type="protein sequence ID" value="KAK7506420.1"/>
    <property type="molecule type" value="Genomic_DNA"/>
</dbReference>
<reference evidence="1 2" key="1">
    <citation type="journal article" date="2023" name="Sci. Data">
        <title>Genome assembly of the Korean intertidal mud-creeper Batillaria attramentaria.</title>
        <authorList>
            <person name="Patra A.K."/>
            <person name="Ho P.T."/>
            <person name="Jun S."/>
            <person name="Lee S.J."/>
            <person name="Kim Y."/>
            <person name="Won Y.J."/>
        </authorList>
    </citation>
    <scope>NUCLEOTIDE SEQUENCE [LARGE SCALE GENOMIC DNA]</scope>
    <source>
        <strain evidence="1">Wonlab-2016</strain>
    </source>
</reference>
<comment type="caution">
    <text evidence="1">The sequence shown here is derived from an EMBL/GenBank/DDBJ whole genome shotgun (WGS) entry which is preliminary data.</text>
</comment>
<dbReference type="Proteomes" id="UP001519460">
    <property type="component" value="Unassembled WGS sequence"/>
</dbReference>
<organism evidence="1 2">
    <name type="scientific">Batillaria attramentaria</name>
    <dbReference type="NCBI Taxonomy" id="370345"/>
    <lineage>
        <taxon>Eukaryota</taxon>
        <taxon>Metazoa</taxon>
        <taxon>Spiralia</taxon>
        <taxon>Lophotrochozoa</taxon>
        <taxon>Mollusca</taxon>
        <taxon>Gastropoda</taxon>
        <taxon>Caenogastropoda</taxon>
        <taxon>Sorbeoconcha</taxon>
        <taxon>Cerithioidea</taxon>
        <taxon>Batillariidae</taxon>
        <taxon>Batillaria</taxon>
    </lineage>
</organism>
<gene>
    <name evidence="1" type="ORF">BaRGS_00002532</name>
</gene>
<name>A0ABD0M3E5_9CAEN</name>
<dbReference type="AlphaFoldDB" id="A0ABD0M3E5"/>
<accession>A0ABD0M3E5</accession>
<evidence type="ECO:0000313" key="1">
    <source>
        <dbReference type="EMBL" id="KAK7506420.1"/>
    </source>
</evidence>
<sequence length="192" mass="21069">MSLPGNSSPHIVRHNPTVHLKFGRHFLFYSSALDGDRFQTGLQPDGLSGCPVLPSHHAPGNMTHAPRSNYGLCSHIVLCAPNLQPLELSNMLFVVMAVMMAMMAICAGSPATDLVSRYSSVFMEWRPRGGHGSQPPTGTSRVASPHWTTPQSCFLHFREEIPLFRASFMALHGPKNVARGNTSFTQCAKMWP</sequence>
<keyword evidence="2" id="KW-1185">Reference proteome</keyword>
<evidence type="ECO:0000313" key="2">
    <source>
        <dbReference type="Proteomes" id="UP001519460"/>
    </source>
</evidence>
<proteinExistence type="predicted"/>
<protein>
    <submittedName>
        <fullName evidence="1">Uncharacterized protein</fullName>
    </submittedName>
</protein>